<evidence type="ECO:0000313" key="2">
    <source>
        <dbReference type="Proteomes" id="UP000004384"/>
    </source>
</evidence>
<comment type="caution">
    <text evidence="1">The sequence shown here is derived from an EMBL/GenBank/DDBJ whole genome shotgun (WGS) entry which is preliminary data.</text>
</comment>
<accession>C6R689</accession>
<dbReference type="RefSeq" id="WP_005326380.1">
    <property type="nucleotide sequence ID" value="NZ_ACVP01000001.1"/>
</dbReference>
<reference evidence="1 2" key="1">
    <citation type="submission" date="2009-06" db="EMBL/GenBank/DDBJ databases">
        <authorList>
            <person name="Dodson R."/>
            <person name="Sebastian Y."/>
            <person name="Madupu R."/>
            <person name="Durkin A.S."/>
            <person name="Torralba M."/>
            <person name="Methe B."/>
            <person name="Sutton G.G."/>
            <person name="Strausberg R.L."/>
            <person name="Nelson K.E."/>
        </authorList>
    </citation>
    <scope>NUCLEOTIDE SEQUENCE [LARGE SCALE GENOMIC DNA]</scope>
    <source>
        <strain evidence="1 2">SK141</strain>
    </source>
</reference>
<dbReference type="Proteomes" id="UP000004384">
    <property type="component" value="Unassembled WGS sequence"/>
</dbReference>
<proteinExistence type="predicted"/>
<protein>
    <submittedName>
        <fullName evidence="1">Uncharacterized protein</fullName>
    </submittedName>
</protein>
<gene>
    <name evidence="1" type="ORF">CORTU0001_2186</name>
</gene>
<dbReference type="EMBL" id="ACVP01000001">
    <property type="protein sequence ID" value="EET78471.1"/>
    <property type="molecule type" value="Genomic_DNA"/>
</dbReference>
<sequence>MTETFDPKVIWPTFYKNETIQELGTTRRWSISTKDKMPIDVPHLITTGMVRGAAIRQGCDQVCVDLDTLVDSIPEAANHAYYLDSIVDRVIIVDIEKTCPKDVALSLLGMLPDALYSETSMSGKGYHLVMPLPENFNQWPDATARPVLKHPEGWFELLQRHWVTFTRNPIPDDIVAESREVIRVEWDTLWASLAEKAPGPTAVNGLVITEEDLLPEDYNDEDAEVENQITEAVSESMQWLEEEGRLPDRENYGGDWSRYEFGRIAIIVQKVFKDILYRIIAKKGADYVRRADHGGVHPGTVIRISTRVAREVLDHRDKHEQERDGMNFVMWRVTQNLELQDLDELIEKALVMEDATTVRSENY</sequence>
<organism evidence="1 2">
    <name type="scientific">Corynebacterium tuberculostearicum SK141</name>
    <dbReference type="NCBI Taxonomy" id="553206"/>
    <lineage>
        <taxon>Bacteria</taxon>
        <taxon>Bacillati</taxon>
        <taxon>Actinomycetota</taxon>
        <taxon>Actinomycetes</taxon>
        <taxon>Mycobacteriales</taxon>
        <taxon>Corynebacteriaceae</taxon>
        <taxon>Corynebacterium</taxon>
    </lineage>
</organism>
<dbReference type="AlphaFoldDB" id="C6R689"/>
<evidence type="ECO:0000313" key="1">
    <source>
        <dbReference type="EMBL" id="EET78471.1"/>
    </source>
</evidence>
<name>C6R689_9CORY</name>